<comment type="caution">
    <text evidence="1">The sequence shown here is derived from an EMBL/GenBank/DDBJ whole genome shotgun (WGS) entry which is preliminary data.</text>
</comment>
<keyword evidence="2" id="KW-1185">Reference proteome</keyword>
<evidence type="ECO:0000313" key="1">
    <source>
        <dbReference type="EMBL" id="KAL1243261.1"/>
    </source>
</evidence>
<accession>A0ABR3KRJ8</accession>
<proteinExistence type="predicted"/>
<organism evidence="1 2">
    <name type="scientific">Trichinella spiralis</name>
    <name type="common">Trichina worm</name>
    <dbReference type="NCBI Taxonomy" id="6334"/>
    <lineage>
        <taxon>Eukaryota</taxon>
        <taxon>Metazoa</taxon>
        <taxon>Ecdysozoa</taxon>
        <taxon>Nematoda</taxon>
        <taxon>Enoplea</taxon>
        <taxon>Dorylaimia</taxon>
        <taxon>Trichinellida</taxon>
        <taxon>Trichinellidae</taxon>
        <taxon>Trichinella</taxon>
    </lineage>
</organism>
<dbReference type="Proteomes" id="UP001558632">
    <property type="component" value="Unassembled WGS sequence"/>
</dbReference>
<gene>
    <name evidence="1" type="ORF">TSPI_03522</name>
</gene>
<dbReference type="EMBL" id="JBEUSY010000170">
    <property type="protein sequence ID" value="KAL1243261.1"/>
    <property type="molecule type" value="Genomic_DNA"/>
</dbReference>
<name>A0ABR3KRJ8_TRISP</name>
<reference evidence="1 2" key="1">
    <citation type="submission" date="2024-07" db="EMBL/GenBank/DDBJ databases">
        <title>Enhanced genomic and transcriptomic resources for Trichinella pseudospiralis and T. spiralis underpin the discovery of pronounced molecular differences between stages and species.</title>
        <authorList>
            <person name="Pasi K.K."/>
            <person name="La Rosa G."/>
            <person name="Gomez-Morales M.A."/>
            <person name="Tosini F."/>
            <person name="Sumanam S."/>
            <person name="Young N.D."/>
            <person name="Chang B.C."/>
            <person name="Robin G.B."/>
        </authorList>
    </citation>
    <scope>NUCLEOTIDE SEQUENCE [LARGE SCALE GENOMIC DNA]</scope>
    <source>
        <strain evidence="1">ISS534</strain>
    </source>
</reference>
<protein>
    <submittedName>
        <fullName evidence="1">Cytoplasmic,Malate dehydrogenase</fullName>
    </submittedName>
</protein>
<sequence length="101" mass="11353">MSCSIDYLISGLAETVETEFSFIVSYRALVTGNCACMTALLRLKNIAIDMFPCSRLRPTLSSVRFAMGFDFTREKINNLIVSIDVVLQFQSTFCFTIKAMD</sequence>
<evidence type="ECO:0000313" key="2">
    <source>
        <dbReference type="Proteomes" id="UP001558632"/>
    </source>
</evidence>